<feature type="compositionally biased region" description="Low complexity" evidence="1">
    <location>
        <begin position="66"/>
        <end position="76"/>
    </location>
</feature>
<evidence type="ECO:0000313" key="2">
    <source>
        <dbReference type="EMBL" id="MPC29646.1"/>
    </source>
</evidence>
<protein>
    <submittedName>
        <fullName evidence="2">Uncharacterized protein</fullName>
    </submittedName>
</protein>
<feature type="compositionally biased region" description="Basic and acidic residues" evidence="1">
    <location>
        <begin position="144"/>
        <end position="154"/>
    </location>
</feature>
<feature type="compositionally biased region" description="Gly residues" evidence="1">
    <location>
        <begin position="121"/>
        <end position="133"/>
    </location>
</feature>
<sequence length="176" mass="18886">MGDSTQTQGRGDGEMRLPSCYLSPHSSLTPTHKALSARLWRRRYPINLHAHWLPCTPSPRPLPCPFTTTTTTPATPHHTHHHTPLPTPHLPTHLSPPTHGSPSGVAPLNHQLRLSPPARGVEGGGKEGGTGERGGGEGRACTHKGGDTSVKDDVQPANRIKLNWYEDAGRGPATFP</sequence>
<evidence type="ECO:0000313" key="3">
    <source>
        <dbReference type="Proteomes" id="UP000324222"/>
    </source>
</evidence>
<comment type="caution">
    <text evidence="2">The sequence shown here is derived from an EMBL/GenBank/DDBJ whole genome shotgun (WGS) entry which is preliminary data.</text>
</comment>
<feature type="region of interest" description="Disordered" evidence="1">
    <location>
        <begin position="66"/>
        <end position="155"/>
    </location>
</feature>
<keyword evidence="3" id="KW-1185">Reference proteome</keyword>
<name>A0A5B7E8V6_PORTR</name>
<proteinExistence type="predicted"/>
<dbReference type="Proteomes" id="UP000324222">
    <property type="component" value="Unassembled WGS sequence"/>
</dbReference>
<reference evidence="2 3" key="1">
    <citation type="submission" date="2019-05" db="EMBL/GenBank/DDBJ databases">
        <title>Another draft genome of Portunus trituberculatus and its Hox gene families provides insights of decapod evolution.</title>
        <authorList>
            <person name="Jeong J.-H."/>
            <person name="Song I."/>
            <person name="Kim S."/>
            <person name="Choi T."/>
            <person name="Kim D."/>
            <person name="Ryu S."/>
            <person name="Kim W."/>
        </authorList>
    </citation>
    <scope>NUCLEOTIDE SEQUENCE [LARGE SCALE GENOMIC DNA]</scope>
    <source>
        <tissue evidence="2">Muscle</tissue>
    </source>
</reference>
<organism evidence="2 3">
    <name type="scientific">Portunus trituberculatus</name>
    <name type="common">Swimming crab</name>
    <name type="synonym">Neptunus trituberculatus</name>
    <dbReference type="NCBI Taxonomy" id="210409"/>
    <lineage>
        <taxon>Eukaryota</taxon>
        <taxon>Metazoa</taxon>
        <taxon>Ecdysozoa</taxon>
        <taxon>Arthropoda</taxon>
        <taxon>Crustacea</taxon>
        <taxon>Multicrustacea</taxon>
        <taxon>Malacostraca</taxon>
        <taxon>Eumalacostraca</taxon>
        <taxon>Eucarida</taxon>
        <taxon>Decapoda</taxon>
        <taxon>Pleocyemata</taxon>
        <taxon>Brachyura</taxon>
        <taxon>Eubrachyura</taxon>
        <taxon>Portunoidea</taxon>
        <taxon>Portunidae</taxon>
        <taxon>Portuninae</taxon>
        <taxon>Portunus</taxon>
    </lineage>
</organism>
<accession>A0A5B7E8V6</accession>
<dbReference type="EMBL" id="VSRR010002110">
    <property type="protein sequence ID" value="MPC29646.1"/>
    <property type="molecule type" value="Genomic_DNA"/>
</dbReference>
<evidence type="ECO:0000256" key="1">
    <source>
        <dbReference type="SAM" id="MobiDB-lite"/>
    </source>
</evidence>
<dbReference type="AlphaFoldDB" id="A0A5B7E8V6"/>
<gene>
    <name evidence="2" type="ORF">E2C01_022890</name>
</gene>